<dbReference type="AlphaFoldDB" id="A0AAU7CRU6"/>
<gene>
    <name evidence="1" type="ORF">V5E97_17380</name>
</gene>
<dbReference type="RefSeq" id="WP_406700573.1">
    <property type="nucleotide sequence ID" value="NZ_CP155447.1"/>
</dbReference>
<evidence type="ECO:0000313" key="1">
    <source>
        <dbReference type="EMBL" id="XBH07734.1"/>
    </source>
</evidence>
<proteinExistence type="predicted"/>
<organism evidence="1">
    <name type="scientific">Singulisphaera sp. Ch08</name>
    <dbReference type="NCBI Taxonomy" id="3120278"/>
    <lineage>
        <taxon>Bacteria</taxon>
        <taxon>Pseudomonadati</taxon>
        <taxon>Planctomycetota</taxon>
        <taxon>Planctomycetia</taxon>
        <taxon>Isosphaerales</taxon>
        <taxon>Isosphaeraceae</taxon>
        <taxon>Singulisphaera</taxon>
    </lineage>
</organism>
<evidence type="ECO:0008006" key="2">
    <source>
        <dbReference type="Google" id="ProtNLM"/>
    </source>
</evidence>
<sequence>MATATKTTRSLKVLCPFCLARDSIILDLNDLRACVCSNCSEEFSPQDTLAKANELVAKWSQGVAWIESAPVVS</sequence>
<protein>
    <recommendedName>
        <fullName evidence="2">Restriction alleviation protein, Lar family</fullName>
    </recommendedName>
</protein>
<accession>A0AAU7CRU6</accession>
<dbReference type="EMBL" id="CP155447">
    <property type="protein sequence ID" value="XBH07734.1"/>
    <property type="molecule type" value="Genomic_DNA"/>
</dbReference>
<name>A0AAU7CRU6_9BACT</name>
<reference evidence="1" key="1">
    <citation type="submission" date="2024-05" db="EMBL/GenBank/DDBJ databases">
        <title>Planctomycetes of the genus Singulisphaera possess chitinolytic capabilities.</title>
        <authorList>
            <person name="Ivanova A."/>
        </authorList>
    </citation>
    <scope>NUCLEOTIDE SEQUENCE</scope>
    <source>
        <strain evidence="1">Ch08T</strain>
    </source>
</reference>